<organism evidence="2 3">
    <name type="scientific">Geobacter soli</name>
    <dbReference type="NCBI Taxonomy" id="1510391"/>
    <lineage>
        <taxon>Bacteria</taxon>
        <taxon>Pseudomonadati</taxon>
        <taxon>Thermodesulfobacteriota</taxon>
        <taxon>Desulfuromonadia</taxon>
        <taxon>Geobacterales</taxon>
        <taxon>Geobacteraceae</taxon>
        <taxon>Geobacter</taxon>
    </lineage>
</organism>
<comment type="caution">
    <text evidence="2">The sequence shown here is derived from an EMBL/GenBank/DDBJ whole genome shotgun (WGS) entry which is preliminary data.</text>
</comment>
<dbReference type="Proteomes" id="UP000031433">
    <property type="component" value="Unassembled WGS sequence"/>
</dbReference>
<feature type="region of interest" description="Disordered" evidence="1">
    <location>
        <begin position="149"/>
        <end position="172"/>
    </location>
</feature>
<evidence type="ECO:0000313" key="2">
    <source>
        <dbReference type="EMBL" id="KIE42943.1"/>
    </source>
</evidence>
<gene>
    <name evidence="2" type="ORF">SE37_10010</name>
</gene>
<evidence type="ECO:0000256" key="1">
    <source>
        <dbReference type="SAM" id="MobiDB-lite"/>
    </source>
</evidence>
<proteinExistence type="predicted"/>
<dbReference type="RefSeq" id="WP_039645967.1">
    <property type="nucleotide sequence ID" value="NZ_JXBL01000001.1"/>
</dbReference>
<feature type="region of interest" description="Disordered" evidence="1">
    <location>
        <begin position="259"/>
        <end position="285"/>
    </location>
</feature>
<feature type="compositionally biased region" description="Basic and acidic residues" evidence="1">
    <location>
        <begin position="149"/>
        <end position="170"/>
    </location>
</feature>
<feature type="region of interest" description="Disordered" evidence="1">
    <location>
        <begin position="185"/>
        <end position="208"/>
    </location>
</feature>
<accession>A0A0C1TU40</accession>
<keyword evidence="3" id="KW-1185">Reference proteome</keyword>
<name>A0A0C1TU40_9BACT</name>
<sequence length="396" mass="41971">MTLAERIRDRCRWRRAIGCRGCPGTVSLLTPERLLGRYLRGPMTLTPVPLVHPGRTGRLDLSLSLRFFWQTNGSLVMGRPTGELSVSSVLRHGGTAMAPAGPVEQGPGASAAGRGSDTAARLVHSAGGLPRYLDGEILRTILGRFEDVRGRDRNPGRREDGRNHRHDGDSFSRAVPVGRVTMSMSGRGGILPDPRREQFAEGNGSPHQAVRMMRRTPAGVAATQPLGEKSHTSGHHPAVVSVRSFPAGQRLPAPRTRLIGTVRPLGGPAAVGKRSGSAGVPARVGTASLPERGTVAGSAALDHRRRGMVSPVPADTLEKELTLTHAVAGPVSRSAHVSRPPAAVPANAVPFAGPVAAETGRVARAPAAAVDVNRLADEVCRVIERRLVTERERRGR</sequence>
<reference evidence="2 3" key="1">
    <citation type="submission" date="2015-01" db="EMBL/GenBank/DDBJ databases">
        <title>Genome sequence of the anaerobic bacterium Geobacter soli GSS01, a dissimilatory Fe(III) reducer from soil.</title>
        <authorList>
            <person name="Yang G."/>
            <person name="Zhou S."/>
        </authorList>
    </citation>
    <scope>NUCLEOTIDE SEQUENCE [LARGE SCALE GENOMIC DNA]</scope>
    <source>
        <strain evidence="2 3">GSS01</strain>
    </source>
</reference>
<protein>
    <submittedName>
        <fullName evidence="2">Uncharacterized protein</fullName>
    </submittedName>
</protein>
<dbReference type="AlphaFoldDB" id="A0A0C1TU40"/>
<dbReference type="EMBL" id="JXBL01000001">
    <property type="protein sequence ID" value="KIE42943.1"/>
    <property type="molecule type" value="Genomic_DNA"/>
</dbReference>
<evidence type="ECO:0000313" key="3">
    <source>
        <dbReference type="Proteomes" id="UP000031433"/>
    </source>
</evidence>